<dbReference type="Proteomes" id="UP000594464">
    <property type="component" value="Chromosome"/>
</dbReference>
<proteinExistence type="predicted"/>
<feature type="transmembrane region" description="Helical" evidence="1">
    <location>
        <begin position="137"/>
        <end position="156"/>
    </location>
</feature>
<dbReference type="InterPro" id="IPR019734">
    <property type="entry name" value="TPR_rpt"/>
</dbReference>
<feature type="transmembrane region" description="Helical" evidence="1">
    <location>
        <begin position="168"/>
        <end position="186"/>
    </location>
</feature>
<protein>
    <submittedName>
        <fullName evidence="2">Tetratricopeptide repeat protein</fullName>
    </submittedName>
</protein>
<dbReference type="SMART" id="SM00028">
    <property type="entry name" value="TPR"/>
    <property type="match status" value="2"/>
</dbReference>
<sequence>MKITTFLFLILAILIGADPAFVEGSEKNRLDTIQQGNAFYLEGRYEKAITAYESALSPEYNNGFLHYNLGNAYLRSDSLGLAILHYLKARQWIPDNDELAANLRLAFLKTKDRSSALETDESNPVFFWIDSMNFKETIWICLAFYALFWGIMAVWLYKRTKVWSQMRWLALTLFIFTAAGSGLKFFQYNSSPLGVILASTVEVKSAPGPDNTTVVELHEGAVFKIHQRREGWNQILISKGKSGWVPEQSLGLLP</sequence>
<dbReference type="KEGG" id="nva:G3M78_09625"/>
<dbReference type="SUPFAM" id="SSF48452">
    <property type="entry name" value="TPR-like"/>
    <property type="match status" value="1"/>
</dbReference>
<keyword evidence="1" id="KW-0472">Membrane</keyword>
<dbReference type="Gene3D" id="1.25.40.10">
    <property type="entry name" value="Tetratricopeptide repeat domain"/>
    <property type="match status" value="1"/>
</dbReference>
<dbReference type="Pfam" id="PF13414">
    <property type="entry name" value="TPR_11"/>
    <property type="match status" value="1"/>
</dbReference>
<organism evidence="2 3">
    <name type="scientific">Candidatus Nitrohelix vancouverensis</name>
    <dbReference type="NCBI Taxonomy" id="2705534"/>
    <lineage>
        <taxon>Bacteria</taxon>
        <taxon>Pseudomonadati</taxon>
        <taxon>Nitrospinota/Tectimicrobiota group</taxon>
        <taxon>Nitrospinota</taxon>
        <taxon>Nitrospinia</taxon>
        <taxon>Nitrospinales</taxon>
        <taxon>Nitrospinaceae</taxon>
        <taxon>Candidatus Nitrohelix</taxon>
    </lineage>
</organism>
<evidence type="ECO:0000313" key="3">
    <source>
        <dbReference type="Proteomes" id="UP000594464"/>
    </source>
</evidence>
<keyword evidence="1" id="KW-0812">Transmembrane</keyword>
<gene>
    <name evidence="2" type="ORF">G3M78_09625</name>
</gene>
<dbReference type="InterPro" id="IPR011990">
    <property type="entry name" value="TPR-like_helical_dom_sf"/>
</dbReference>
<dbReference type="EMBL" id="CP048620">
    <property type="protein sequence ID" value="QPJ65638.1"/>
    <property type="molecule type" value="Genomic_DNA"/>
</dbReference>
<dbReference type="InterPro" id="IPR010466">
    <property type="entry name" value="DUF1058"/>
</dbReference>
<dbReference type="AlphaFoldDB" id="A0A7T0C353"/>
<dbReference type="Gene3D" id="2.30.30.40">
    <property type="entry name" value="SH3 Domains"/>
    <property type="match status" value="1"/>
</dbReference>
<keyword evidence="1" id="KW-1133">Transmembrane helix</keyword>
<evidence type="ECO:0000313" key="2">
    <source>
        <dbReference type="EMBL" id="QPJ65638.1"/>
    </source>
</evidence>
<name>A0A7T0C353_9BACT</name>
<reference evidence="3" key="1">
    <citation type="submission" date="2020-02" db="EMBL/GenBank/DDBJ databases">
        <title>Genomic and physiological characterization of two novel Nitrospinaceae genera.</title>
        <authorList>
            <person name="Mueller A.J."/>
            <person name="Jung M.-Y."/>
            <person name="Strachan C.R."/>
            <person name="Herbold C.W."/>
            <person name="Kirkegaard R.H."/>
            <person name="Daims H."/>
        </authorList>
    </citation>
    <scope>NUCLEOTIDE SEQUENCE [LARGE SCALE GENOMIC DNA]</scope>
</reference>
<dbReference type="Pfam" id="PF06347">
    <property type="entry name" value="SH3_4"/>
    <property type="match status" value="1"/>
</dbReference>
<accession>A0A7T0C353</accession>
<evidence type="ECO:0000256" key="1">
    <source>
        <dbReference type="SAM" id="Phobius"/>
    </source>
</evidence>